<evidence type="ECO:0000256" key="6">
    <source>
        <dbReference type="ARBA" id="ARBA00022989"/>
    </source>
</evidence>
<dbReference type="CDD" id="cd06261">
    <property type="entry name" value="TM_PBP2"/>
    <property type="match status" value="1"/>
</dbReference>
<keyword evidence="4" id="KW-1003">Cell membrane</keyword>
<dbReference type="GO" id="GO:0055085">
    <property type="term" value="P:transmembrane transport"/>
    <property type="evidence" value="ECO:0007669"/>
    <property type="project" value="InterPro"/>
</dbReference>
<dbReference type="Gene3D" id="1.10.3720.10">
    <property type="entry name" value="MetI-like"/>
    <property type="match status" value="1"/>
</dbReference>
<dbReference type="GO" id="GO:0005886">
    <property type="term" value="C:plasma membrane"/>
    <property type="evidence" value="ECO:0007669"/>
    <property type="project" value="UniProtKB-SubCell"/>
</dbReference>
<protein>
    <submittedName>
        <fullName evidence="10">Putative spermidine/putrescine transport system permease protein</fullName>
    </submittedName>
</protein>
<dbReference type="SUPFAM" id="SSF161098">
    <property type="entry name" value="MetI-like"/>
    <property type="match status" value="1"/>
</dbReference>
<dbReference type="Proteomes" id="UP000199064">
    <property type="component" value="Unassembled WGS sequence"/>
</dbReference>
<comment type="subcellular location">
    <subcellularLocation>
        <location evidence="1 8">Cell membrane</location>
        <topology evidence="1 8">Multi-pass membrane protein</topology>
    </subcellularLocation>
</comment>
<feature type="domain" description="ABC transmembrane type-1" evidence="9">
    <location>
        <begin position="174"/>
        <end position="380"/>
    </location>
</feature>
<feature type="transmembrane region" description="Helical" evidence="8">
    <location>
        <begin position="178"/>
        <end position="197"/>
    </location>
</feature>
<feature type="transmembrane region" description="Helical" evidence="8">
    <location>
        <begin position="238"/>
        <end position="257"/>
    </location>
</feature>
<evidence type="ECO:0000313" key="10">
    <source>
        <dbReference type="EMBL" id="SEB47919.1"/>
    </source>
</evidence>
<keyword evidence="11" id="KW-1185">Reference proteome</keyword>
<evidence type="ECO:0000256" key="5">
    <source>
        <dbReference type="ARBA" id="ARBA00022692"/>
    </source>
</evidence>
<feature type="transmembrane region" description="Helical" evidence="8">
    <location>
        <begin position="307"/>
        <end position="328"/>
    </location>
</feature>
<keyword evidence="6 8" id="KW-1133">Transmembrane helix</keyword>
<name>A0A1H4JNL0_9HYPH</name>
<keyword evidence="3 8" id="KW-0813">Transport</keyword>
<evidence type="ECO:0000256" key="1">
    <source>
        <dbReference type="ARBA" id="ARBA00004651"/>
    </source>
</evidence>
<reference evidence="11" key="1">
    <citation type="submission" date="2016-10" db="EMBL/GenBank/DDBJ databases">
        <authorList>
            <person name="Varghese N."/>
            <person name="Submissions S."/>
        </authorList>
    </citation>
    <scope>NUCLEOTIDE SEQUENCE [LARGE SCALE GENOMIC DNA]</scope>
    <source>
        <strain evidence="11">ES.061</strain>
    </source>
</reference>
<dbReference type="PANTHER" id="PTHR42929:SF5">
    <property type="entry name" value="ABC TRANSPORTER PERMEASE PROTEIN"/>
    <property type="match status" value="1"/>
</dbReference>
<feature type="transmembrane region" description="Helical" evidence="8">
    <location>
        <begin position="359"/>
        <end position="380"/>
    </location>
</feature>
<proteinExistence type="inferred from homology"/>
<evidence type="ECO:0000259" key="9">
    <source>
        <dbReference type="PROSITE" id="PS50928"/>
    </source>
</evidence>
<evidence type="ECO:0000256" key="7">
    <source>
        <dbReference type="ARBA" id="ARBA00023136"/>
    </source>
</evidence>
<sequence length="391" mass="41956">MSGTGGKGHLSAIALVAPLFLFIAVFFLWPLGTMMSQAVSDTAVLRILPQTAKVAAKWDPETPPTAEMKEALAADLRAADDRQAVGDMTRRLNSAQPGFRTLMSRTTRALRKDDAPPLSEIDERWDDPRFWQAITGALSPTTDRYLLAAVDLERDVSGNIVAMPEEASANRDIMIRTFWIGALVTLACLAIGFPYAMLIASTEGWKRQLLLGAVLLPLWTSLLVRTAAWFIILQDNGLINAVITGLGISSEPLALIFNRTGVVIAMTHVLLPLMVLPIYSVLISIPGNLMPAAASLGAHPLRAFVRVLLPLSLRGVASGSLLVFMTAIGYYITPALIGGAGDQMISSVIAFYATGSANWGMAGALGIVLLVVTLLLYAVYGRLSAAEERRN</sequence>
<keyword evidence="7 8" id="KW-0472">Membrane</keyword>
<evidence type="ECO:0000313" key="11">
    <source>
        <dbReference type="Proteomes" id="UP000199064"/>
    </source>
</evidence>
<feature type="transmembrane region" description="Helical" evidence="8">
    <location>
        <begin position="269"/>
        <end position="287"/>
    </location>
</feature>
<evidence type="ECO:0000256" key="3">
    <source>
        <dbReference type="ARBA" id="ARBA00022448"/>
    </source>
</evidence>
<dbReference type="RefSeq" id="WP_090327973.1">
    <property type="nucleotide sequence ID" value="NZ_FNSL01000001.1"/>
</dbReference>
<evidence type="ECO:0000256" key="8">
    <source>
        <dbReference type="RuleBase" id="RU363032"/>
    </source>
</evidence>
<feature type="transmembrane region" description="Helical" evidence="8">
    <location>
        <begin position="12"/>
        <end position="32"/>
    </location>
</feature>
<evidence type="ECO:0000256" key="4">
    <source>
        <dbReference type="ARBA" id="ARBA00022475"/>
    </source>
</evidence>
<feature type="transmembrane region" description="Helical" evidence="8">
    <location>
        <begin position="209"/>
        <end position="232"/>
    </location>
</feature>
<comment type="similarity">
    <text evidence="2">Belongs to the binding-protein-dependent transport system permease family. CysTW subfamily.</text>
</comment>
<dbReference type="EMBL" id="FNSL01000001">
    <property type="protein sequence ID" value="SEB47919.1"/>
    <property type="molecule type" value="Genomic_DNA"/>
</dbReference>
<dbReference type="InterPro" id="IPR035906">
    <property type="entry name" value="MetI-like_sf"/>
</dbReference>
<dbReference type="PROSITE" id="PS50928">
    <property type="entry name" value="ABC_TM1"/>
    <property type="match status" value="1"/>
</dbReference>
<dbReference type="AlphaFoldDB" id="A0A1H4JNL0"/>
<dbReference type="Pfam" id="PF00528">
    <property type="entry name" value="BPD_transp_1"/>
    <property type="match status" value="1"/>
</dbReference>
<accession>A0A1H4JNL0</accession>
<dbReference type="InterPro" id="IPR000515">
    <property type="entry name" value="MetI-like"/>
</dbReference>
<gene>
    <name evidence="10" type="ORF">SAMN05216452_1547</name>
</gene>
<keyword evidence="5 8" id="KW-0812">Transmembrane</keyword>
<evidence type="ECO:0000256" key="2">
    <source>
        <dbReference type="ARBA" id="ARBA00007069"/>
    </source>
</evidence>
<dbReference type="PANTHER" id="PTHR42929">
    <property type="entry name" value="INNER MEMBRANE ABC TRANSPORTER PERMEASE PROTEIN YDCU-RELATED-RELATED"/>
    <property type="match status" value="1"/>
</dbReference>
<organism evidence="10 11">
    <name type="scientific">Nitratireductor aquibiodomus</name>
    <dbReference type="NCBI Taxonomy" id="204799"/>
    <lineage>
        <taxon>Bacteria</taxon>
        <taxon>Pseudomonadati</taxon>
        <taxon>Pseudomonadota</taxon>
        <taxon>Alphaproteobacteria</taxon>
        <taxon>Hyphomicrobiales</taxon>
        <taxon>Phyllobacteriaceae</taxon>
        <taxon>Nitratireductor</taxon>
    </lineage>
</organism>